<evidence type="ECO:0000313" key="2">
    <source>
        <dbReference type="Proteomes" id="UP001365542"/>
    </source>
</evidence>
<organism evidence="1 2">
    <name type="scientific">Orbilia ellipsospora</name>
    <dbReference type="NCBI Taxonomy" id="2528407"/>
    <lineage>
        <taxon>Eukaryota</taxon>
        <taxon>Fungi</taxon>
        <taxon>Dikarya</taxon>
        <taxon>Ascomycota</taxon>
        <taxon>Pezizomycotina</taxon>
        <taxon>Orbiliomycetes</taxon>
        <taxon>Orbiliales</taxon>
        <taxon>Orbiliaceae</taxon>
        <taxon>Orbilia</taxon>
    </lineage>
</organism>
<protein>
    <submittedName>
        <fullName evidence="1">Uncharacterized protein</fullName>
    </submittedName>
</protein>
<dbReference type="InterPro" id="IPR019587">
    <property type="entry name" value="Polyketide_cyclase/dehydratase"/>
</dbReference>
<comment type="caution">
    <text evidence="1">The sequence shown here is derived from an EMBL/GenBank/DDBJ whole genome shotgun (WGS) entry which is preliminary data.</text>
</comment>
<dbReference type="InterPro" id="IPR023393">
    <property type="entry name" value="START-like_dom_sf"/>
</dbReference>
<dbReference type="SUPFAM" id="SSF55961">
    <property type="entry name" value="Bet v1-like"/>
    <property type="match status" value="1"/>
</dbReference>
<name>A0AAV9X1N5_9PEZI</name>
<keyword evidence="2" id="KW-1185">Reference proteome</keyword>
<dbReference type="Pfam" id="PF10604">
    <property type="entry name" value="Polyketide_cyc2"/>
    <property type="match status" value="1"/>
</dbReference>
<accession>A0AAV9X1N5</accession>
<reference evidence="1 2" key="1">
    <citation type="submission" date="2019-10" db="EMBL/GenBank/DDBJ databases">
        <authorList>
            <person name="Palmer J.M."/>
        </authorList>
    </citation>
    <scope>NUCLEOTIDE SEQUENCE [LARGE SCALE GENOMIC DNA]</scope>
    <source>
        <strain evidence="1 2">TWF694</strain>
    </source>
</reference>
<evidence type="ECO:0000313" key="1">
    <source>
        <dbReference type="EMBL" id="KAK6531896.1"/>
    </source>
</evidence>
<dbReference type="Proteomes" id="UP001365542">
    <property type="component" value="Unassembled WGS sequence"/>
</dbReference>
<dbReference type="AlphaFoldDB" id="A0AAV9X1N5"/>
<sequence length="151" mass="17773">MGLVQSYHYEVEIERSPEEVRAVFLDMDAYPEWFEYWHYDLSETKKQAVDLKKGEHLNCIYRGSGIRCVVSENTPQAFRFWGGVRGIFKAHHMVYFEPSQVTKGGTKFILHEDFSGLFSFTVSKRPNDLTFTYSEFNKELKKRVESRPITK</sequence>
<gene>
    <name evidence="1" type="ORF">TWF694_003059</name>
</gene>
<dbReference type="PANTHER" id="PTHR36166:SF1">
    <property type="entry name" value="SRPBCC DOMAIN-CONTAINING PROTEIN"/>
    <property type="match status" value="1"/>
</dbReference>
<dbReference type="EMBL" id="JAVHJO010000012">
    <property type="protein sequence ID" value="KAK6531896.1"/>
    <property type="molecule type" value="Genomic_DNA"/>
</dbReference>
<dbReference type="Gene3D" id="3.30.530.20">
    <property type="match status" value="1"/>
</dbReference>
<proteinExistence type="predicted"/>
<dbReference type="PANTHER" id="PTHR36166">
    <property type="entry name" value="CHROMOSOME 9, WHOLE GENOME SHOTGUN SEQUENCE"/>
    <property type="match status" value="1"/>
</dbReference>